<accession>A0A6N7IYP7</accession>
<protein>
    <recommendedName>
        <fullName evidence="5">5-formyltetrahydrofolate cyclo-ligase</fullName>
        <ecNumber evidence="5">6.3.3.2</ecNumber>
    </recommendedName>
</protein>
<comment type="catalytic activity">
    <reaction evidence="5">
        <text>(6S)-5-formyl-5,6,7,8-tetrahydrofolate + ATP = (6R)-5,10-methenyltetrahydrofolate + ADP + phosphate</text>
        <dbReference type="Rhea" id="RHEA:10488"/>
        <dbReference type="ChEBI" id="CHEBI:30616"/>
        <dbReference type="ChEBI" id="CHEBI:43474"/>
        <dbReference type="ChEBI" id="CHEBI:57455"/>
        <dbReference type="ChEBI" id="CHEBI:57457"/>
        <dbReference type="ChEBI" id="CHEBI:456216"/>
        <dbReference type="EC" id="6.3.3.2"/>
    </reaction>
</comment>
<evidence type="ECO:0000313" key="6">
    <source>
        <dbReference type="EMBL" id="MQN01382.1"/>
    </source>
</evidence>
<organism evidence="6 7">
    <name type="scientific">Candidatus Weimeria bifida</name>
    <dbReference type="NCBI Taxonomy" id="2599074"/>
    <lineage>
        <taxon>Bacteria</taxon>
        <taxon>Bacillati</taxon>
        <taxon>Bacillota</taxon>
        <taxon>Clostridia</taxon>
        <taxon>Lachnospirales</taxon>
        <taxon>Lachnospiraceae</taxon>
        <taxon>Candidatus Weimeria</taxon>
    </lineage>
</organism>
<dbReference type="Proteomes" id="UP000460257">
    <property type="component" value="Unassembled WGS sequence"/>
</dbReference>
<dbReference type="GO" id="GO:0030272">
    <property type="term" value="F:5-formyltetrahydrofolate cyclo-ligase activity"/>
    <property type="evidence" value="ECO:0007669"/>
    <property type="project" value="UniProtKB-EC"/>
</dbReference>
<comment type="caution">
    <text evidence="6">The sequence shown here is derived from an EMBL/GenBank/DDBJ whole genome shotgun (WGS) entry which is preliminary data.</text>
</comment>
<dbReference type="SUPFAM" id="SSF100950">
    <property type="entry name" value="NagB/RpiA/CoA transferase-like"/>
    <property type="match status" value="1"/>
</dbReference>
<evidence type="ECO:0000256" key="3">
    <source>
        <dbReference type="ARBA" id="ARBA00022840"/>
    </source>
</evidence>
<evidence type="ECO:0000256" key="1">
    <source>
        <dbReference type="ARBA" id="ARBA00010638"/>
    </source>
</evidence>
<dbReference type="PANTHER" id="PTHR23407:SF1">
    <property type="entry name" value="5-FORMYLTETRAHYDROFOLATE CYCLO-LIGASE"/>
    <property type="match status" value="1"/>
</dbReference>
<gene>
    <name evidence="6" type="ORF">FRC54_05560</name>
</gene>
<reference evidence="6" key="1">
    <citation type="journal article" date="2020" name="Appl. Environ. Microbiol.">
        <title>Medium-Chain Fatty Acid Synthesis by 'Candidatus Weimeria bifida' gen. nov., sp. nov., and 'Candidatus Pseudoramibacter fermentans' sp. nov.</title>
        <authorList>
            <person name="Scarborough M.J."/>
            <person name="Myers K.S."/>
            <person name="Donohue T.J."/>
            <person name="Noguera D.R."/>
        </authorList>
    </citation>
    <scope>NUCLEOTIDE SEQUENCE</scope>
    <source>
        <strain evidence="6">LCO1.1</strain>
    </source>
</reference>
<keyword evidence="6" id="KW-0436">Ligase</keyword>
<dbReference type="Gene3D" id="3.40.50.10420">
    <property type="entry name" value="NagB/RpiA/CoA transferase-like"/>
    <property type="match status" value="1"/>
</dbReference>
<feature type="binding site" evidence="4">
    <location>
        <position position="56"/>
    </location>
    <ligand>
        <name>substrate</name>
    </ligand>
</feature>
<dbReference type="EC" id="6.3.3.2" evidence="5"/>
<evidence type="ECO:0000256" key="2">
    <source>
        <dbReference type="ARBA" id="ARBA00022741"/>
    </source>
</evidence>
<sequence length="184" mass="21397">MASDDLRARYKKIRDNIPAEERQKYSEEIVNAILNNWDFLFAAYDKFLMYYPLGSEVDLLSLAGFILMKKKSLYFPVTEGDNIKFYKVNDLNSFKEGTFHVMEPTDRTEEYTGGKAVSFTPGLIFDKIRNRIGYGKGYYDRFFKKYPDVMRIGVCYSECMADKVPTHDGDIPMLLIFSEKGLFL</sequence>
<dbReference type="NCBIfam" id="TIGR02727">
    <property type="entry name" value="MTHFS_bact"/>
    <property type="match status" value="1"/>
</dbReference>
<dbReference type="InterPro" id="IPR037171">
    <property type="entry name" value="NagB/RpiA_transferase-like"/>
</dbReference>
<comment type="similarity">
    <text evidence="1 5">Belongs to the 5-formyltetrahydrofolate cyclo-ligase family.</text>
</comment>
<evidence type="ECO:0000256" key="5">
    <source>
        <dbReference type="RuleBase" id="RU361279"/>
    </source>
</evidence>
<dbReference type="InterPro" id="IPR002698">
    <property type="entry name" value="FTHF_cligase"/>
</dbReference>
<keyword evidence="5" id="KW-0479">Metal-binding</keyword>
<dbReference type="PANTHER" id="PTHR23407">
    <property type="entry name" value="ATPASE INHIBITOR/5-FORMYLTETRAHYDROFOLATE CYCLO-LIGASE"/>
    <property type="match status" value="1"/>
</dbReference>
<dbReference type="AlphaFoldDB" id="A0A6N7IYP7"/>
<dbReference type="GO" id="GO:0035999">
    <property type="term" value="P:tetrahydrofolate interconversion"/>
    <property type="evidence" value="ECO:0007669"/>
    <property type="project" value="TreeGrafter"/>
</dbReference>
<proteinExistence type="inferred from homology"/>
<dbReference type="PIRSF" id="PIRSF006806">
    <property type="entry name" value="FTHF_cligase"/>
    <property type="match status" value="1"/>
</dbReference>
<comment type="cofactor">
    <cofactor evidence="5">
        <name>Mg(2+)</name>
        <dbReference type="ChEBI" id="CHEBI:18420"/>
    </cofactor>
</comment>
<dbReference type="GO" id="GO:0005524">
    <property type="term" value="F:ATP binding"/>
    <property type="evidence" value="ECO:0007669"/>
    <property type="project" value="UniProtKB-KW"/>
</dbReference>
<feature type="binding site" evidence="4">
    <location>
        <begin position="131"/>
        <end position="139"/>
    </location>
    <ligand>
        <name>ATP</name>
        <dbReference type="ChEBI" id="CHEBI:30616"/>
    </ligand>
</feature>
<dbReference type="GO" id="GO:0046872">
    <property type="term" value="F:metal ion binding"/>
    <property type="evidence" value="ECO:0007669"/>
    <property type="project" value="UniProtKB-KW"/>
</dbReference>
<keyword evidence="7" id="KW-1185">Reference proteome</keyword>
<dbReference type="EMBL" id="VOGC01000006">
    <property type="protein sequence ID" value="MQN01382.1"/>
    <property type="molecule type" value="Genomic_DNA"/>
</dbReference>
<keyword evidence="3 4" id="KW-0067">ATP-binding</keyword>
<evidence type="ECO:0000256" key="4">
    <source>
        <dbReference type="PIRSR" id="PIRSR006806-1"/>
    </source>
</evidence>
<evidence type="ECO:0000313" key="7">
    <source>
        <dbReference type="Proteomes" id="UP000460257"/>
    </source>
</evidence>
<name>A0A6N7IYP7_9FIRM</name>
<dbReference type="GO" id="GO:0009396">
    <property type="term" value="P:folic acid-containing compound biosynthetic process"/>
    <property type="evidence" value="ECO:0007669"/>
    <property type="project" value="TreeGrafter"/>
</dbReference>
<keyword evidence="5" id="KW-0460">Magnesium</keyword>
<keyword evidence="2 4" id="KW-0547">Nucleotide-binding</keyword>
<dbReference type="Pfam" id="PF01812">
    <property type="entry name" value="5-FTHF_cyc-lig"/>
    <property type="match status" value="1"/>
</dbReference>
<dbReference type="InterPro" id="IPR024185">
    <property type="entry name" value="FTHF_cligase-like_sf"/>
</dbReference>